<dbReference type="AlphaFoldDB" id="A0A8J9YZB9"/>
<dbReference type="OrthoDB" id="3219396at2759"/>
<dbReference type="CDD" id="cd22106">
    <property type="entry name" value="F-box_FBXO36"/>
    <property type="match status" value="1"/>
</dbReference>
<feature type="domain" description="F-box" evidence="1">
    <location>
        <begin position="97"/>
        <end position="143"/>
    </location>
</feature>
<evidence type="ECO:0000313" key="2">
    <source>
        <dbReference type="EMBL" id="CAH1244402.1"/>
    </source>
</evidence>
<sequence>MATSMASLVRDGVLLEMADQAPAPSKDYCHLLITTKEVIWRWWRITLRKGDERRCFPGEIRESHDDFLNDDKVQGDVRRVFGEPSLEHALGLCRGHVDFITRVPKPMLIFLVSYLELEDISQLAQTNRLFREICNSDELWEHVYERHCENVTEEMRDLAKDVGWKSMFFTNKLQLQVQLRRQRGRKDGSGDSPTPAH</sequence>
<dbReference type="EMBL" id="OV696699">
    <property type="protein sequence ID" value="CAH1244402.1"/>
    <property type="molecule type" value="Genomic_DNA"/>
</dbReference>
<name>A0A8J9YZB9_BRALA</name>
<protein>
    <submittedName>
        <fullName evidence="2">FBXO36 protein</fullName>
    </submittedName>
</protein>
<dbReference type="SUPFAM" id="SSF81383">
    <property type="entry name" value="F-box domain"/>
    <property type="match status" value="1"/>
</dbReference>
<keyword evidence="3" id="KW-1185">Reference proteome</keyword>
<gene>
    <name evidence="2" type="primary">FBXO36</name>
    <name evidence="2" type="ORF">BLAG_LOCUS7046</name>
</gene>
<dbReference type="Proteomes" id="UP000838412">
    <property type="component" value="Chromosome 14"/>
</dbReference>
<proteinExistence type="predicted"/>
<dbReference type="Pfam" id="PF12937">
    <property type="entry name" value="F-box-like"/>
    <property type="match status" value="1"/>
</dbReference>
<dbReference type="Gene3D" id="1.20.1280.50">
    <property type="match status" value="1"/>
</dbReference>
<evidence type="ECO:0000259" key="1">
    <source>
        <dbReference type="PROSITE" id="PS50181"/>
    </source>
</evidence>
<dbReference type="PROSITE" id="PS50181">
    <property type="entry name" value="FBOX"/>
    <property type="match status" value="1"/>
</dbReference>
<reference evidence="2" key="1">
    <citation type="submission" date="2022-01" db="EMBL/GenBank/DDBJ databases">
        <authorList>
            <person name="Braso-Vives M."/>
        </authorList>
    </citation>
    <scope>NUCLEOTIDE SEQUENCE</scope>
</reference>
<dbReference type="InterPro" id="IPR001810">
    <property type="entry name" value="F-box_dom"/>
</dbReference>
<organism evidence="2 3">
    <name type="scientific">Branchiostoma lanceolatum</name>
    <name type="common">Common lancelet</name>
    <name type="synonym">Amphioxus lanceolatum</name>
    <dbReference type="NCBI Taxonomy" id="7740"/>
    <lineage>
        <taxon>Eukaryota</taxon>
        <taxon>Metazoa</taxon>
        <taxon>Chordata</taxon>
        <taxon>Cephalochordata</taxon>
        <taxon>Leptocardii</taxon>
        <taxon>Amphioxiformes</taxon>
        <taxon>Branchiostomatidae</taxon>
        <taxon>Branchiostoma</taxon>
    </lineage>
</organism>
<accession>A0A8J9YZB9</accession>
<evidence type="ECO:0000313" key="3">
    <source>
        <dbReference type="Proteomes" id="UP000838412"/>
    </source>
</evidence>
<dbReference type="InterPro" id="IPR036047">
    <property type="entry name" value="F-box-like_dom_sf"/>
</dbReference>